<evidence type="ECO:0000259" key="8">
    <source>
        <dbReference type="Pfam" id="PF03772"/>
    </source>
</evidence>
<dbReference type="SUPFAM" id="SSF56281">
    <property type="entry name" value="Metallo-hydrolase/oxidoreductase"/>
    <property type="match status" value="1"/>
</dbReference>
<gene>
    <name evidence="9" type="primary">comEC</name>
    <name evidence="9" type="ORF">ESOMN_v1c03850</name>
</gene>
<dbReference type="InterPro" id="IPR052159">
    <property type="entry name" value="Competence_DNA_uptake"/>
</dbReference>
<name>A0A2K8NYA1_9MOLU</name>
<dbReference type="PANTHER" id="PTHR30619">
    <property type="entry name" value="DNA INTERNALIZATION/COMPETENCE PROTEIN COMEC/REC2"/>
    <property type="match status" value="1"/>
</dbReference>
<dbReference type="Pfam" id="PF03772">
    <property type="entry name" value="Competence"/>
    <property type="match status" value="1"/>
</dbReference>
<evidence type="ECO:0000313" key="10">
    <source>
        <dbReference type="Proteomes" id="UP000232230"/>
    </source>
</evidence>
<protein>
    <submittedName>
        <fullName evidence="9">Competence protein ComEC</fullName>
    </submittedName>
</protein>
<dbReference type="RefSeq" id="WP_024863290.1">
    <property type="nucleotide sequence ID" value="NZ_CP024965.1"/>
</dbReference>
<keyword evidence="10" id="KW-1185">Reference proteome</keyword>
<evidence type="ECO:0000256" key="6">
    <source>
        <dbReference type="SAM" id="Phobius"/>
    </source>
</evidence>
<dbReference type="PANTHER" id="PTHR30619:SF7">
    <property type="entry name" value="BETA-LACTAMASE DOMAIN PROTEIN"/>
    <property type="match status" value="1"/>
</dbReference>
<feature type="transmembrane region" description="Helical" evidence="6">
    <location>
        <begin position="130"/>
        <end position="148"/>
    </location>
</feature>
<keyword evidence="4 6" id="KW-1133">Transmembrane helix</keyword>
<dbReference type="Proteomes" id="UP000232230">
    <property type="component" value="Chromosome"/>
</dbReference>
<evidence type="ECO:0000313" key="9">
    <source>
        <dbReference type="EMBL" id="ATZ18767.1"/>
    </source>
</evidence>
<comment type="subcellular location">
    <subcellularLocation>
        <location evidence="1">Cell membrane</location>
        <topology evidence="1">Multi-pass membrane protein</topology>
    </subcellularLocation>
</comment>
<evidence type="ECO:0000256" key="4">
    <source>
        <dbReference type="ARBA" id="ARBA00022989"/>
    </source>
</evidence>
<feature type="transmembrane region" description="Helical" evidence="6">
    <location>
        <begin position="280"/>
        <end position="301"/>
    </location>
</feature>
<sequence>MKSGDYLNNVEVTAIKSTNSYLIVKYNNTYFYLNIFNNTHIVGQKFNISGTIGAIDSKQNFFNFDFQNYLWTQNIHQQVIDYKIDAIETNNIIFLFNKYIVKKFNNELIQKFIFHNYLPGDLKNTFNSLGISYLLNLSGLNIFLISVFLNKTIFRFKKNIYLKMVIDVFLFFYLFLLKFPLIITRVFFGIYINNFGYLKKIKISKITKNCIIIVLLVFVQPLFFLNITFIFLLVTLIFFDSKNNNSNWKFILINLLKATMIFIPLQIYYDWKWHVFDEFFQLLISPFVFVCYFLTFLFWWLPNVETFFIFLKNVLINYVHLFSYIDICWNIGHLSPFLIFLYYLFLYALLKYKKYLILRIAIFCSFTIFILFLNRLFLPEEILTMVNVGNGQSIIYINKVKHVTILFDVGNGQGFGKTNAADLLRYWGINDIDYVFISHNHEDHYNGINKIKEEFHVKNIIKRENTQSEWNINGLILKTFKLTKQKDENDNSRLIILMTGKSNIFISGDLTKVGEQQFINDTNFQKLIKSLNIDLMIIGHHGSKTSSSDDWIKLINPLYAFISGTDHNNLHFPNSETLETLKNNNIQYWISQNIHNWTLDLQTKSIFDLK</sequence>
<feature type="domain" description="ComEC/Rec2-related protein" evidence="8">
    <location>
        <begin position="116"/>
        <end position="352"/>
    </location>
</feature>
<feature type="transmembrane region" description="Helical" evidence="6">
    <location>
        <begin position="250"/>
        <end position="268"/>
    </location>
</feature>
<dbReference type="GO" id="GO:0005886">
    <property type="term" value="C:plasma membrane"/>
    <property type="evidence" value="ECO:0007669"/>
    <property type="project" value="UniProtKB-SubCell"/>
</dbReference>
<evidence type="ECO:0000259" key="7">
    <source>
        <dbReference type="Pfam" id="PF00753"/>
    </source>
</evidence>
<feature type="domain" description="Metallo-beta-lactamase" evidence="7">
    <location>
        <begin position="404"/>
        <end position="465"/>
    </location>
</feature>
<evidence type="ECO:0000256" key="5">
    <source>
        <dbReference type="ARBA" id="ARBA00023136"/>
    </source>
</evidence>
<dbReference type="Pfam" id="PF00753">
    <property type="entry name" value="Lactamase_B"/>
    <property type="match status" value="1"/>
</dbReference>
<dbReference type="EMBL" id="CP024965">
    <property type="protein sequence ID" value="ATZ18767.1"/>
    <property type="molecule type" value="Genomic_DNA"/>
</dbReference>
<feature type="transmembrane region" description="Helical" evidence="6">
    <location>
        <begin position="210"/>
        <end position="238"/>
    </location>
</feature>
<organism evidence="9 10">
    <name type="scientific">Williamsoniiplasma somnilux</name>
    <dbReference type="NCBI Taxonomy" id="215578"/>
    <lineage>
        <taxon>Bacteria</taxon>
        <taxon>Bacillati</taxon>
        <taxon>Mycoplasmatota</taxon>
        <taxon>Mollicutes</taxon>
        <taxon>Entomoplasmatales</taxon>
        <taxon>Williamsoniiplasma</taxon>
    </lineage>
</organism>
<dbReference type="InterPro" id="IPR001279">
    <property type="entry name" value="Metallo-B-lactamas"/>
</dbReference>
<reference evidence="9 10" key="1">
    <citation type="submission" date="2017-11" db="EMBL/GenBank/DDBJ databases">
        <title>Genome sequence of Entomoplasma somnilux PYAN-1 (ATCC 49194).</title>
        <authorList>
            <person name="Lo W.-S."/>
            <person name="Gasparich G.E."/>
            <person name="Kuo C.-H."/>
        </authorList>
    </citation>
    <scope>NUCLEOTIDE SEQUENCE [LARGE SCALE GENOMIC DNA]</scope>
    <source>
        <strain evidence="9 10">PYAN-1</strain>
    </source>
</reference>
<dbReference type="KEGG" id="esx:ESOMN_v1c03850"/>
<evidence type="ECO:0000256" key="3">
    <source>
        <dbReference type="ARBA" id="ARBA00022692"/>
    </source>
</evidence>
<feature type="transmembrane region" description="Helical" evidence="6">
    <location>
        <begin position="356"/>
        <end position="378"/>
    </location>
</feature>
<dbReference type="InterPro" id="IPR036866">
    <property type="entry name" value="RibonucZ/Hydroxyglut_hydro"/>
</dbReference>
<dbReference type="InterPro" id="IPR004477">
    <property type="entry name" value="ComEC_N"/>
</dbReference>
<keyword evidence="5 6" id="KW-0472">Membrane</keyword>
<dbReference type="AlphaFoldDB" id="A0A2K8NYA1"/>
<dbReference type="Gene3D" id="3.60.15.10">
    <property type="entry name" value="Ribonuclease Z/Hydroxyacylglutathione hydrolase-like"/>
    <property type="match status" value="2"/>
</dbReference>
<evidence type="ECO:0000256" key="1">
    <source>
        <dbReference type="ARBA" id="ARBA00004651"/>
    </source>
</evidence>
<feature type="transmembrane region" description="Helical" evidence="6">
    <location>
        <begin position="321"/>
        <end position="344"/>
    </location>
</feature>
<keyword evidence="2" id="KW-1003">Cell membrane</keyword>
<accession>A0A2K8NYA1</accession>
<proteinExistence type="predicted"/>
<keyword evidence="3 6" id="KW-0812">Transmembrane</keyword>
<evidence type="ECO:0000256" key="2">
    <source>
        <dbReference type="ARBA" id="ARBA00022475"/>
    </source>
</evidence>